<dbReference type="AlphaFoldDB" id="A0A024G9R6"/>
<dbReference type="Proteomes" id="UP000053237">
    <property type="component" value="Unassembled WGS sequence"/>
</dbReference>
<evidence type="ECO:0000313" key="3">
    <source>
        <dbReference type="Proteomes" id="UP000053237"/>
    </source>
</evidence>
<reference evidence="2 3" key="1">
    <citation type="submission" date="2012-05" db="EMBL/GenBank/DDBJ databases">
        <title>Recombination and specialization in a pathogen metapopulation.</title>
        <authorList>
            <person name="Gardiner A."/>
            <person name="Kemen E."/>
            <person name="Schultz-Larsen T."/>
            <person name="MacLean D."/>
            <person name="Van Oosterhout C."/>
            <person name="Jones J.D.G."/>
        </authorList>
    </citation>
    <scope>NUCLEOTIDE SEQUENCE [LARGE SCALE GENOMIC DNA]</scope>
    <source>
        <strain evidence="2 3">Ac Nc2</strain>
    </source>
</reference>
<feature type="region of interest" description="Disordered" evidence="1">
    <location>
        <begin position="1"/>
        <end position="23"/>
    </location>
</feature>
<sequence length="132" mass="15586">MLKKHIRSPSSSPFTVSRSSLSFHSSPNYRSPYLEDQDNFCIYEIRHCSDAAMTFQSQRDSFSPLLFITQLEAILCDLYTAPEMMIEQLNRDIPMALFTNWLATCYDEWWSRNHRRIGRSTDFANLIFDHDF</sequence>
<comment type="caution">
    <text evidence="2">The sequence shown here is derived from an EMBL/GenBank/DDBJ whole genome shotgun (WGS) entry which is preliminary data.</text>
</comment>
<evidence type="ECO:0000313" key="2">
    <source>
        <dbReference type="EMBL" id="CCI43493.1"/>
    </source>
</evidence>
<dbReference type="EMBL" id="CAIX01000050">
    <property type="protein sequence ID" value="CCI43493.1"/>
    <property type="molecule type" value="Genomic_DNA"/>
</dbReference>
<proteinExistence type="predicted"/>
<feature type="compositionally biased region" description="Low complexity" evidence="1">
    <location>
        <begin position="8"/>
        <end position="23"/>
    </location>
</feature>
<gene>
    <name evidence="2" type="ORF">BN9_042770</name>
</gene>
<protein>
    <submittedName>
        <fullName evidence="2">Uncharacterized protein</fullName>
    </submittedName>
</protein>
<keyword evidence="3" id="KW-1185">Reference proteome</keyword>
<accession>A0A024G9R6</accession>
<evidence type="ECO:0000256" key="1">
    <source>
        <dbReference type="SAM" id="MobiDB-lite"/>
    </source>
</evidence>
<dbReference type="InParanoid" id="A0A024G9R6"/>
<name>A0A024G9R6_9STRA</name>
<organism evidence="2 3">
    <name type="scientific">Albugo candida</name>
    <dbReference type="NCBI Taxonomy" id="65357"/>
    <lineage>
        <taxon>Eukaryota</taxon>
        <taxon>Sar</taxon>
        <taxon>Stramenopiles</taxon>
        <taxon>Oomycota</taxon>
        <taxon>Peronosporomycetes</taxon>
        <taxon>Albuginales</taxon>
        <taxon>Albuginaceae</taxon>
        <taxon>Albugo</taxon>
    </lineage>
</organism>